<evidence type="ECO:0000313" key="2">
    <source>
        <dbReference type="Proteomes" id="UP001595789"/>
    </source>
</evidence>
<keyword evidence="2" id="KW-1185">Reference proteome</keyword>
<dbReference type="EMBL" id="JBHSBW010000007">
    <property type="protein sequence ID" value="MFC4210377.1"/>
    <property type="molecule type" value="Genomic_DNA"/>
</dbReference>
<gene>
    <name evidence="1" type="ORF">ACFOWA_04235</name>
</gene>
<name>A0ABV8P8T6_9SPHI</name>
<dbReference type="Pfam" id="PF07617">
    <property type="entry name" value="DUF1579"/>
    <property type="match status" value="1"/>
</dbReference>
<dbReference type="Proteomes" id="UP001595789">
    <property type="component" value="Unassembled WGS sequence"/>
</dbReference>
<comment type="caution">
    <text evidence="1">The sequence shown here is derived from an EMBL/GenBank/DDBJ whole genome shotgun (WGS) entry which is preliminary data.</text>
</comment>
<reference evidence="2" key="1">
    <citation type="journal article" date="2019" name="Int. J. Syst. Evol. Microbiol.">
        <title>The Global Catalogue of Microorganisms (GCM) 10K type strain sequencing project: providing services to taxonomists for standard genome sequencing and annotation.</title>
        <authorList>
            <consortium name="The Broad Institute Genomics Platform"/>
            <consortium name="The Broad Institute Genome Sequencing Center for Infectious Disease"/>
            <person name="Wu L."/>
            <person name="Ma J."/>
        </authorList>
    </citation>
    <scope>NUCLEOTIDE SEQUENCE [LARGE SCALE GENOMIC DNA]</scope>
    <source>
        <strain evidence="2">CCM 8691</strain>
    </source>
</reference>
<dbReference type="RefSeq" id="WP_378982104.1">
    <property type="nucleotide sequence ID" value="NZ_JBHSBW010000007.1"/>
</dbReference>
<dbReference type="InterPro" id="IPR011473">
    <property type="entry name" value="DUF1579"/>
</dbReference>
<proteinExistence type="predicted"/>
<accession>A0ABV8P8T6</accession>
<organism evidence="1 2">
    <name type="scientific">Pedobacter lithocola</name>
    <dbReference type="NCBI Taxonomy" id="1908239"/>
    <lineage>
        <taxon>Bacteria</taxon>
        <taxon>Pseudomonadati</taxon>
        <taxon>Bacteroidota</taxon>
        <taxon>Sphingobacteriia</taxon>
        <taxon>Sphingobacteriales</taxon>
        <taxon>Sphingobacteriaceae</taxon>
        <taxon>Pedobacter</taxon>
    </lineage>
</organism>
<sequence>MAKSKFEISLEEGAHKILANLIGEWKGVTKTWFEKDVLADESETQGKITSLLEYRFISYDYQGSLDNKPLEGKMIIGFDIPYQKFSSSWVDSFHMGTQIMLSSGAKKADGFSVFGQYGSPEYGEQLWGWRTEFTILNNDEIIISAYNISPDGEEAKATETVLKRIS</sequence>
<protein>
    <submittedName>
        <fullName evidence="1">DUF1579 domain-containing protein</fullName>
    </submittedName>
</protein>
<evidence type="ECO:0000313" key="1">
    <source>
        <dbReference type="EMBL" id="MFC4210377.1"/>
    </source>
</evidence>